<organism evidence="1">
    <name type="scientific">Spongospora subterranea</name>
    <dbReference type="NCBI Taxonomy" id="70186"/>
    <lineage>
        <taxon>Eukaryota</taxon>
        <taxon>Sar</taxon>
        <taxon>Rhizaria</taxon>
        <taxon>Endomyxa</taxon>
        <taxon>Phytomyxea</taxon>
        <taxon>Plasmodiophorida</taxon>
        <taxon>Plasmodiophoridae</taxon>
        <taxon>Spongospora</taxon>
    </lineage>
</organism>
<evidence type="ECO:0000313" key="1">
    <source>
        <dbReference type="EMBL" id="CRZ06649.1"/>
    </source>
</evidence>
<reference evidence="1" key="1">
    <citation type="submission" date="2015-04" db="EMBL/GenBank/DDBJ databases">
        <title>The genome sequence of the plant pathogenic Rhizarian Plasmodiophora brassicae reveals insights in its biotrophic life cycle and the origin of chitin synthesis.</title>
        <authorList>
            <person name="Schwelm A."/>
            <person name="Fogelqvist J."/>
            <person name="Knaust A."/>
            <person name="Julke S."/>
            <person name="Lilja T."/>
            <person name="Dhandapani V."/>
            <person name="Bonilla-Rosso G."/>
            <person name="Karlsson M."/>
            <person name="Shevchenko A."/>
            <person name="Choi S.R."/>
            <person name="Kim H.G."/>
            <person name="Park J.Y."/>
            <person name="Lim Y.P."/>
            <person name="Ludwig-Muller J."/>
            <person name="Dixelius C."/>
        </authorList>
    </citation>
    <scope>NUCLEOTIDE SEQUENCE</scope>
    <source>
        <tissue evidence="1">Potato root galls</tissue>
    </source>
</reference>
<dbReference type="EMBL" id="HACM01006207">
    <property type="protein sequence ID" value="CRZ06649.1"/>
    <property type="molecule type" value="Transcribed_RNA"/>
</dbReference>
<dbReference type="EMBL" id="HACM01006205">
    <property type="protein sequence ID" value="CRZ06647.1"/>
    <property type="molecule type" value="Transcribed_RNA"/>
</dbReference>
<dbReference type="AlphaFoldDB" id="A0A0H5RDL6"/>
<protein>
    <submittedName>
        <fullName evidence="1">Uncharacterized protein</fullName>
    </submittedName>
</protein>
<proteinExistence type="predicted"/>
<dbReference type="EMBL" id="HACM01006206">
    <property type="protein sequence ID" value="CRZ06648.1"/>
    <property type="molecule type" value="Transcribed_RNA"/>
</dbReference>
<sequence length="132" mass="15127">MTFLMNLPFPENRIQKIYVIKLTSRKRNIPVFLPKSGPRLFFQSPSFQRGIHIVHLDILQPLLLYSGIKMKLKLSEVSPIHKKTSYLSLTFFENGTDGKGATIFFSFASLVKVKGERKQERKVNSVTCSHSL</sequence>
<name>A0A0H5RDL6_9EUKA</name>
<accession>A0A0H5RDL6</accession>